<name>Q24F90_TETTS</name>
<gene>
    <name evidence="1" type="ORF">TTHERM_01310180</name>
</gene>
<dbReference type="KEGG" id="tet:TTHERM_01310180"/>
<evidence type="ECO:0000313" key="1">
    <source>
        <dbReference type="EMBL" id="EAS06434.1"/>
    </source>
</evidence>
<dbReference type="InParanoid" id="Q24F90"/>
<reference evidence="2" key="1">
    <citation type="journal article" date="2006" name="PLoS Biol.">
        <title>Macronuclear genome sequence of the ciliate Tetrahymena thermophila, a model eukaryote.</title>
        <authorList>
            <person name="Eisen J.A."/>
            <person name="Coyne R.S."/>
            <person name="Wu M."/>
            <person name="Wu D."/>
            <person name="Thiagarajan M."/>
            <person name="Wortman J.R."/>
            <person name="Badger J.H."/>
            <person name="Ren Q."/>
            <person name="Amedeo P."/>
            <person name="Jones K.M."/>
            <person name="Tallon L.J."/>
            <person name="Delcher A.L."/>
            <person name="Salzberg S.L."/>
            <person name="Silva J.C."/>
            <person name="Haas B.J."/>
            <person name="Majoros W.H."/>
            <person name="Farzad M."/>
            <person name="Carlton J.M."/>
            <person name="Smith R.K. Jr."/>
            <person name="Garg J."/>
            <person name="Pearlman R.E."/>
            <person name="Karrer K.M."/>
            <person name="Sun L."/>
            <person name="Manning G."/>
            <person name="Elde N.C."/>
            <person name="Turkewitz A.P."/>
            <person name="Asai D.J."/>
            <person name="Wilkes D.E."/>
            <person name="Wang Y."/>
            <person name="Cai H."/>
            <person name="Collins K."/>
            <person name="Stewart B.A."/>
            <person name="Lee S.R."/>
            <person name="Wilamowska K."/>
            <person name="Weinberg Z."/>
            <person name="Ruzzo W.L."/>
            <person name="Wloga D."/>
            <person name="Gaertig J."/>
            <person name="Frankel J."/>
            <person name="Tsao C.-C."/>
            <person name="Gorovsky M.A."/>
            <person name="Keeling P.J."/>
            <person name="Waller R.F."/>
            <person name="Patron N.J."/>
            <person name="Cherry J.M."/>
            <person name="Stover N.A."/>
            <person name="Krieger C.J."/>
            <person name="del Toro C."/>
            <person name="Ryder H.F."/>
            <person name="Williamson S.C."/>
            <person name="Barbeau R.A."/>
            <person name="Hamilton E.P."/>
            <person name="Orias E."/>
        </authorList>
    </citation>
    <scope>NUCLEOTIDE SEQUENCE [LARGE SCALE GENOMIC DNA]</scope>
    <source>
        <strain evidence="2">SB210</strain>
    </source>
</reference>
<dbReference type="GeneID" id="7827952"/>
<dbReference type="EMBL" id="GG662291">
    <property type="protein sequence ID" value="EAS06434.1"/>
    <property type="molecule type" value="Genomic_DNA"/>
</dbReference>
<keyword evidence="2" id="KW-1185">Reference proteome</keyword>
<dbReference type="RefSeq" id="XP_001026679.1">
    <property type="nucleotide sequence ID" value="XM_001026679.1"/>
</dbReference>
<sequence>MLENQNFPCLMHSCESSSALNSSQRISEYTKDSYSNLIQTSFIKLSDNDLFINQTNSLEQYQNDLKSMREKQNLFSAPQKNIQLNQILKLIQKKVKTPRIYSEHFRRKKFRMTSLNTEEVALSDEALLFGNIKIEANYPDINKVDSQNSVDPSSFIHSVVQLTKYPQKKYLELDLNATHSNQHHHFRFIIDYFRKIPNLNFQRLSRNLAEYSKLLQNRILPHIVHVNRLSQESPDFAHEAFLTYSNIEEQIKSKMLNSVKNTQFYKFSLLKLNFQSKQLDLSLQRVSYSLLDLLGISENDIDRVYNCSPQSLINFEINYKGQQRIDNTINQLEAFTKQLHSSPSSVTVLQTIDGIDIQVKVKYEYIYLNDFINEVPSWIHYLDIVGVVMKYEISPIQLQSVNELRKGLDYCVSLKEVGIEKNCSIYNILEDGNRKQFENQMLKEIFIQQFYPEKMTPDNTTESSFSPNYSYTSSNFLPSLKKSRKSKISKKNQI</sequence>
<dbReference type="HOGENOM" id="CLU_551538_0_0_1"/>
<organism evidence="1 2">
    <name type="scientific">Tetrahymena thermophila (strain SB210)</name>
    <dbReference type="NCBI Taxonomy" id="312017"/>
    <lineage>
        <taxon>Eukaryota</taxon>
        <taxon>Sar</taxon>
        <taxon>Alveolata</taxon>
        <taxon>Ciliophora</taxon>
        <taxon>Intramacronucleata</taxon>
        <taxon>Oligohymenophorea</taxon>
        <taxon>Hymenostomatida</taxon>
        <taxon>Tetrahymenina</taxon>
        <taxon>Tetrahymenidae</taxon>
        <taxon>Tetrahymena</taxon>
    </lineage>
</organism>
<dbReference type="Proteomes" id="UP000009168">
    <property type="component" value="Unassembled WGS sequence"/>
</dbReference>
<evidence type="ECO:0000313" key="2">
    <source>
        <dbReference type="Proteomes" id="UP000009168"/>
    </source>
</evidence>
<proteinExistence type="predicted"/>
<accession>Q24F90</accession>
<dbReference type="AlphaFoldDB" id="Q24F90"/>
<protein>
    <submittedName>
        <fullName evidence="1">Uncharacterized protein</fullName>
    </submittedName>
</protein>